<keyword evidence="2" id="KW-0378">Hydrolase</keyword>
<keyword evidence="3" id="KW-0326">Glycosidase</keyword>
<dbReference type="PROSITE" id="PS00659">
    <property type="entry name" value="GLYCOSYL_HYDROL_F5"/>
    <property type="match status" value="1"/>
</dbReference>
<comment type="similarity">
    <text evidence="1">Belongs to the glycosyl hydrolase 5 (cellulase A) family.</text>
</comment>
<dbReference type="Proteomes" id="UP001334248">
    <property type="component" value="Unassembled WGS sequence"/>
</dbReference>
<evidence type="ECO:0000256" key="2">
    <source>
        <dbReference type="ARBA" id="ARBA00022801"/>
    </source>
</evidence>
<reference evidence="6 7" key="1">
    <citation type="journal article" date="2023" name="Res Sq">
        <title>Genomic and morphological characterization of Knufia obscura isolated from the Mars 2020 spacecraft assembly facility.</title>
        <authorList>
            <person name="Chander A.M."/>
            <person name="Teixeira M.M."/>
            <person name="Singh N.K."/>
            <person name="Williams M.P."/>
            <person name="Parker C.W."/>
            <person name="Leo P."/>
            <person name="Stajich J.E."/>
            <person name="Torok T."/>
            <person name="Tighe S."/>
            <person name="Mason C.E."/>
            <person name="Venkateswaran K."/>
        </authorList>
    </citation>
    <scope>NUCLEOTIDE SEQUENCE [LARGE SCALE GENOMIC DNA]</scope>
    <source>
        <strain evidence="6 7">CCFEE 5817</strain>
    </source>
</reference>
<feature type="region of interest" description="Disordered" evidence="4">
    <location>
        <begin position="563"/>
        <end position="615"/>
    </location>
</feature>
<dbReference type="Gene3D" id="2.60.40.1180">
    <property type="entry name" value="Golgi alpha-mannosidase II"/>
    <property type="match status" value="1"/>
</dbReference>
<dbReference type="InterPro" id="IPR013780">
    <property type="entry name" value="Glyco_hydro_b"/>
</dbReference>
<dbReference type="InterPro" id="IPR018087">
    <property type="entry name" value="Glyco_hydro_5_CS"/>
</dbReference>
<dbReference type="Pfam" id="PF18564">
    <property type="entry name" value="Glyco_hydro_5_C"/>
    <property type="match status" value="1"/>
</dbReference>
<dbReference type="InterPro" id="IPR041036">
    <property type="entry name" value="GH5_C"/>
</dbReference>
<protein>
    <recommendedName>
        <fullName evidence="5">Glycoside hydrolase family 5 C-terminal domain-containing protein</fullName>
    </recommendedName>
</protein>
<sequence>MAPSPLRIDGRRFRDNRNREVTFRGINVSGEAKFPSRPNLPTHIQNDFFNGDNVSFVGRPFDEDEAHIHFARLKRYGYNSIRYVFTWEAIEHAGPGQYDDEFVQHTINTLRIAKSYDFHVFMDPHQDVWSRHSGGDGAPMWTLYAAGLDPRMFTRTHAAMVHADWPDPATFPKMLWPTNYQRLAAFTMFTLFWAGRDYAPKAIIDGMNIQDYLQGHFIDACKYLAQKIHEAGDLEDVCVIGWESMNEPNRGLVGWENMDVIPKELNMKKGTCPTPWQSLLTGSGRAVEVDTYEFGSFGPYKSGTQLIDPEGASAWLLPEASQDERYGFKRDSNWRLGTCLWAQHGIWDPETDSLLKPEYFDKSPSLGEKMTYEKFTNSYFMQHFRTFRNAIRSAHKDCMILVQAPVLEIPPSIKNTPDDEDRLIFATHYYDGLTLLTKHWNKLYNVDVFGVLRGKYWSPAFAVKVGETAIRNCLRNQLTAIREEGEKYTGVHPTLFTEIGIPFDMDDKHAYKTGDYSSQISALDANYFAIEGSGAAGSTLWLYCGSNNHQWSDNWNGEDLSIFSVDDLVPPGPPRDETPTQSTNASSTTLTKASSTRSSSQIDPTNLKASLPKPEIKRIASETPPDLGNHPGLRAAEAFLRPSPIATHGDVVSYGFDLKSATFTLNLTAPSKTPDDSPTEIFLPHFHFPSGSTHVEVSGGKWVIDVRDVDGEGMQWMRWWHGEGEQALKVTGVIRKSGSSGVEGAEEGEEYGYFEVLRRVGENCSVM</sequence>
<dbReference type="InterPro" id="IPR017853">
    <property type="entry name" value="GH"/>
</dbReference>
<feature type="compositionally biased region" description="Low complexity" evidence="4">
    <location>
        <begin position="582"/>
        <end position="600"/>
    </location>
</feature>
<comment type="caution">
    <text evidence="6">The sequence shown here is derived from an EMBL/GenBank/DDBJ whole genome shotgun (WGS) entry which is preliminary data.</text>
</comment>
<evidence type="ECO:0000256" key="1">
    <source>
        <dbReference type="ARBA" id="ARBA00005641"/>
    </source>
</evidence>
<dbReference type="EMBL" id="JAVHJV010000005">
    <property type="protein sequence ID" value="KAK5942814.1"/>
    <property type="molecule type" value="Genomic_DNA"/>
</dbReference>
<evidence type="ECO:0000256" key="4">
    <source>
        <dbReference type="SAM" id="MobiDB-lite"/>
    </source>
</evidence>
<organism evidence="6 7">
    <name type="scientific">Knufia obscura</name>
    <dbReference type="NCBI Taxonomy" id="1635080"/>
    <lineage>
        <taxon>Eukaryota</taxon>
        <taxon>Fungi</taxon>
        <taxon>Dikarya</taxon>
        <taxon>Ascomycota</taxon>
        <taxon>Pezizomycotina</taxon>
        <taxon>Eurotiomycetes</taxon>
        <taxon>Chaetothyriomycetidae</taxon>
        <taxon>Chaetothyriales</taxon>
        <taxon>Trichomeriaceae</taxon>
        <taxon>Knufia</taxon>
    </lineage>
</organism>
<dbReference type="PANTHER" id="PTHR31308">
    <property type="match status" value="1"/>
</dbReference>
<evidence type="ECO:0000313" key="7">
    <source>
        <dbReference type="Proteomes" id="UP001334248"/>
    </source>
</evidence>
<gene>
    <name evidence="6" type="ORF">PMZ80_005380</name>
</gene>
<dbReference type="RefSeq" id="XP_064730904.1">
    <property type="nucleotide sequence ID" value="XM_064873800.1"/>
</dbReference>
<feature type="domain" description="Glycoside hydrolase family 5 C-terminal" evidence="5">
    <location>
        <begin position="641"/>
        <end position="730"/>
    </location>
</feature>
<evidence type="ECO:0000256" key="3">
    <source>
        <dbReference type="ARBA" id="ARBA00023295"/>
    </source>
</evidence>
<dbReference type="InterPro" id="IPR052066">
    <property type="entry name" value="Glycosphingolipid_Hydrolases"/>
</dbReference>
<dbReference type="GeneID" id="89998829"/>
<name>A0ABR0RRF4_9EURO</name>
<dbReference type="PANTHER" id="PTHR31308:SF5">
    <property type="entry name" value="ERGOSTERYL-BETA-GLUCOSIDASE"/>
    <property type="match status" value="1"/>
</dbReference>
<accession>A0ABR0RRF4</accession>
<dbReference type="Gene3D" id="3.20.20.80">
    <property type="entry name" value="Glycosidases"/>
    <property type="match status" value="2"/>
</dbReference>
<evidence type="ECO:0000259" key="5">
    <source>
        <dbReference type="Pfam" id="PF18564"/>
    </source>
</evidence>
<keyword evidence="7" id="KW-1185">Reference proteome</keyword>
<evidence type="ECO:0000313" key="6">
    <source>
        <dbReference type="EMBL" id="KAK5942814.1"/>
    </source>
</evidence>
<dbReference type="SUPFAM" id="SSF51445">
    <property type="entry name" value="(Trans)glycosidases"/>
    <property type="match status" value="1"/>
</dbReference>
<proteinExistence type="inferred from homology"/>